<evidence type="ECO:0000313" key="3">
    <source>
        <dbReference type="Proteomes" id="UP000076871"/>
    </source>
</evidence>
<accession>A0A165E531</accession>
<dbReference type="OrthoDB" id="2752724at2759"/>
<dbReference type="RefSeq" id="XP_040763992.1">
    <property type="nucleotide sequence ID" value="XM_040901501.1"/>
</dbReference>
<proteinExistence type="predicted"/>
<dbReference type="EMBL" id="KV427625">
    <property type="protein sequence ID" value="KZT06252.1"/>
    <property type="molecule type" value="Genomic_DNA"/>
</dbReference>
<dbReference type="InParanoid" id="A0A165E531"/>
<organism evidence="2 3">
    <name type="scientific">Laetiporus sulphureus 93-53</name>
    <dbReference type="NCBI Taxonomy" id="1314785"/>
    <lineage>
        <taxon>Eukaryota</taxon>
        <taxon>Fungi</taxon>
        <taxon>Dikarya</taxon>
        <taxon>Basidiomycota</taxon>
        <taxon>Agaricomycotina</taxon>
        <taxon>Agaricomycetes</taxon>
        <taxon>Polyporales</taxon>
        <taxon>Laetiporus</taxon>
    </lineage>
</organism>
<gene>
    <name evidence="2" type="ORF">LAESUDRAFT_186300</name>
</gene>
<dbReference type="Proteomes" id="UP000076871">
    <property type="component" value="Unassembled WGS sequence"/>
</dbReference>
<sequence>MQRQRDYTCISRCDSQIWRDWLQSEQAVNSSWSLSSATLSDDPHATPELKDVVNRPSPITYSLTPPSPGSPLSAECSLSQSSIETESDYDELPEIPFISSSSLRYQTPSGRPSVHDRRGNEDTNSERSFWAALVHASASHLTDGSETVVGAMGEGLYRFRRQRAASISSDMSSRTRPAPAKSILSSSSSIRTRTGRSPPSVKFLDMPTIHYEEDEDEYEYHSPVLATPEKRKRRLLKIRWFLRLKKKPQATQARPTISGPFPLWERPSCTVYGSAADLRSKSCSSFRSVRTCGSRLQTYWSRVARREL</sequence>
<dbReference type="GeneID" id="63818533"/>
<feature type="region of interest" description="Disordered" evidence="1">
    <location>
        <begin position="167"/>
        <end position="201"/>
    </location>
</feature>
<feature type="region of interest" description="Disordered" evidence="1">
    <location>
        <begin position="35"/>
        <end position="123"/>
    </location>
</feature>
<evidence type="ECO:0000313" key="2">
    <source>
        <dbReference type="EMBL" id="KZT06252.1"/>
    </source>
</evidence>
<feature type="compositionally biased region" description="Basic and acidic residues" evidence="1">
    <location>
        <begin position="41"/>
        <end position="53"/>
    </location>
</feature>
<keyword evidence="3" id="KW-1185">Reference proteome</keyword>
<name>A0A165E531_9APHY</name>
<protein>
    <submittedName>
        <fullName evidence="2">Uncharacterized protein</fullName>
    </submittedName>
</protein>
<dbReference type="AlphaFoldDB" id="A0A165E531"/>
<feature type="compositionally biased region" description="Polar residues" evidence="1">
    <location>
        <begin position="98"/>
        <end position="110"/>
    </location>
</feature>
<feature type="compositionally biased region" description="Low complexity" evidence="1">
    <location>
        <begin position="182"/>
        <end position="200"/>
    </location>
</feature>
<feature type="compositionally biased region" description="Basic and acidic residues" evidence="1">
    <location>
        <begin position="113"/>
        <end position="123"/>
    </location>
</feature>
<evidence type="ECO:0000256" key="1">
    <source>
        <dbReference type="SAM" id="MobiDB-lite"/>
    </source>
</evidence>
<reference evidence="2 3" key="1">
    <citation type="journal article" date="2016" name="Mol. Biol. Evol.">
        <title>Comparative Genomics of Early-Diverging Mushroom-Forming Fungi Provides Insights into the Origins of Lignocellulose Decay Capabilities.</title>
        <authorList>
            <person name="Nagy L.G."/>
            <person name="Riley R."/>
            <person name="Tritt A."/>
            <person name="Adam C."/>
            <person name="Daum C."/>
            <person name="Floudas D."/>
            <person name="Sun H."/>
            <person name="Yadav J.S."/>
            <person name="Pangilinan J."/>
            <person name="Larsson K.H."/>
            <person name="Matsuura K."/>
            <person name="Barry K."/>
            <person name="Labutti K."/>
            <person name="Kuo R."/>
            <person name="Ohm R.A."/>
            <person name="Bhattacharya S.S."/>
            <person name="Shirouzu T."/>
            <person name="Yoshinaga Y."/>
            <person name="Martin F.M."/>
            <person name="Grigoriev I.V."/>
            <person name="Hibbett D.S."/>
        </authorList>
    </citation>
    <scope>NUCLEOTIDE SEQUENCE [LARGE SCALE GENOMIC DNA]</scope>
    <source>
        <strain evidence="2 3">93-53</strain>
    </source>
</reference>